<evidence type="ECO:0000313" key="3">
    <source>
        <dbReference type="Proteomes" id="UP000004995"/>
    </source>
</evidence>
<dbReference type="Proteomes" id="UP000004995">
    <property type="component" value="Unassembled WGS sequence"/>
</dbReference>
<sequence>KLTTLRLKQSSGSYCPFLLTFQNDGHNSKGGMELLKSEKAVSIHPLSKNKFLVLDSYGVLHVFSLSTTEVGSGAARKQYSENIHTCRLDYPMKVQLSAVFPSSSIKTQIFWVSDGGHSVHVMSALDIESTNGDDEGVIVERELATIKLSAIEAIFTSERVQDIVPLSKDTVLILGQGNMFLYGTS</sequence>
<dbReference type="OrthoDB" id="1925091at2759"/>
<dbReference type="OMA" id="GSEITCH"/>
<evidence type="ECO:0000313" key="1">
    <source>
        <dbReference type="EMBL" id="RCV26890.1"/>
    </source>
</evidence>
<dbReference type="Gramene" id="KQL06550">
    <property type="protein sequence ID" value="KQL06550"/>
    <property type="gene ID" value="SETIT_003901mg"/>
</dbReference>
<dbReference type="EMBL" id="CM003532">
    <property type="protein sequence ID" value="RCV26890.1"/>
    <property type="molecule type" value="Genomic_DNA"/>
</dbReference>
<dbReference type="PANTHER" id="PTHR37383:SF1">
    <property type="entry name" value="OS01G0694200 PROTEIN"/>
    <property type="match status" value="1"/>
</dbReference>
<organism evidence="2 3">
    <name type="scientific">Setaria italica</name>
    <name type="common">Foxtail millet</name>
    <name type="synonym">Panicum italicum</name>
    <dbReference type="NCBI Taxonomy" id="4555"/>
    <lineage>
        <taxon>Eukaryota</taxon>
        <taxon>Viridiplantae</taxon>
        <taxon>Streptophyta</taxon>
        <taxon>Embryophyta</taxon>
        <taxon>Tracheophyta</taxon>
        <taxon>Spermatophyta</taxon>
        <taxon>Magnoliopsida</taxon>
        <taxon>Liliopsida</taxon>
        <taxon>Poales</taxon>
        <taxon>Poaceae</taxon>
        <taxon>PACMAD clade</taxon>
        <taxon>Panicoideae</taxon>
        <taxon>Panicodae</taxon>
        <taxon>Paniceae</taxon>
        <taxon>Cenchrinae</taxon>
        <taxon>Setaria</taxon>
    </lineage>
</organism>
<accession>K3XPS2</accession>
<dbReference type="AlphaFoldDB" id="K3XPS2"/>
<keyword evidence="3" id="KW-1185">Reference proteome</keyword>
<dbReference type="EnsemblPlants" id="KQL06550">
    <property type="protein sequence ID" value="KQL06550"/>
    <property type="gene ID" value="SETIT_003901mg"/>
</dbReference>
<dbReference type="EMBL" id="AGNK02003261">
    <property type="status" value="NOT_ANNOTATED_CDS"/>
    <property type="molecule type" value="Genomic_DNA"/>
</dbReference>
<dbReference type="STRING" id="4555.K3XPS2"/>
<reference evidence="1" key="2">
    <citation type="submission" date="2015-07" db="EMBL/GenBank/DDBJ databases">
        <authorList>
            <person name="Noorani M."/>
        </authorList>
    </citation>
    <scope>NUCLEOTIDE SEQUENCE</scope>
    <source>
        <strain evidence="1">Yugu1</strain>
    </source>
</reference>
<name>K3XPS2_SETIT</name>
<dbReference type="HOGENOM" id="CLU_100854_0_0_1"/>
<protein>
    <recommendedName>
        <fullName evidence="4">Cleavage/polyadenylation specificity factor A subunit N-terminal domain-containing protein</fullName>
    </recommendedName>
</protein>
<proteinExistence type="predicted"/>
<evidence type="ECO:0008006" key="4">
    <source>
        <dbReference type="Google" id="ProtNLM"/>
    </source>
</evidence>
<dbReference type="PANTHER" id="PTHR37383">
    <property type="entry name" value="OS01G0694200 PROTEIN"/>
    <property type="match status" value="1"/>
</dbReference>
<reference evidence="1 3" key="1">
    <citation type="journal article" date="2012" name="Nat. Biotechnol.">
        <title>Reference genome sequence of the model plant Setaria.</title>
        <authorList>
            <person name="Bennetzen J.L."/>
            <person name="Schmutz J."/>
            <person name="Wang H."/>
            <person name="Percifield R."/>
            <person name="Hawkins J."/>
            <person name="Pontaroli A.C."/>
            <person name="Estep M."/>
            <person name="Feng L."/>
            <person name="Vaughn J.N."/>
            <person name="Grimwood J."/>
            <person name="Jenkins J."/>
            <person name="Barry K."/>
            <person name="Lindquist E."/>
            <person name="Hellsten U."/>
            <person name="Deshpande S."/>
            <person name="Wang X."/>
            <person name="Wu X."/>
            <person name="Mitros T."/>
            <person name="Triplett J."/>
            <person name="Yang X."/>
            <person name="Ye C.Y."/>
            <person name="Mauro-Herrera M."/>
            <person name="Wang L."/>
            <person name="Li P."/>
            <person name="Sharma M."/>
            <person name="Sharma R."/>
            <person name="Ronald P.C."/>
            <person name="Panaud O."/>
            <person name="Kellogg E.A."/>
            <person name="Brutnell T.P."/>
            <person name="Doust A.N."/>
            <person name="Tuskan G.A."/>
            <person name="Rokhsar D."/>
            <person name="Devos K.M."/>
        </authorList>
    </citation>
    <scope>NUCLEOTIDE SEQUENCE [LARGE SCALE GENOMIC DNA]</scope>
    <source>
        <strain evidence="3">cv. Yugu1</strain>
        <strain evidence="1">Yugu1</strain>
    </source>
</reference>
<reference evidence="2" key="3">
    <citation type="submission" date="2018-08" db="UniProtKB">
        <authorList>
            <consortium name="EnsemblPlants"/>
        </authorList>
    </citation>
    <scope>IDENTIFICATION</scope>
    <source>
        <strain evidence="2">Yugu1</strain>
    </source>
</reference>
<gene>
    <name evidence="1" type="ORF">SETIT_5G281600v2</name>
</gene>
<evidence type="ECO:0000313" key="2">
    <source>
        <dbReference type="EnsemblPlants" id="KQL06550"/>
    </source>
</evidence>
<dbReference type="eggNOG" id="ENOG502SUET">
    <property type="taxonomic scope" value="Eukaryota"/>
</dbReference>